<dbReference type="CDD" id="cd04301">
    <property type="entry name" value="NAT_SF"/>
    <property type="match status" value="1"/>
</dbReference>
<dbReference type="Gene3D" id="3.40.630.30">
    <property type="match status" value="1"/>
</dbReference>
<feature type="domain" description="N-acetyltransferase" evidence="1">
    <location>
        <begin position="115"/>
        <end position="261"/>
    </location>
</feature>
<evidence type="ECO:0000313" key="2">
    <source>
        <dbReference type="EMBL" id="NIY71476.1"/>
    </source>
</evidence>
<dbReference type="SUPFAM" id="SSF55729">
    <property type="entry name" value="Acyl-CoA N-acyltransferases (Nat)"/>
    <property type="match status" value="1"/>
</dbReference>
<evidence type="ECO:0000259" key="1">
    <source>
        <dbReference type="PROSITE" id="PS51186"/>
    </source>
</evidence>
<keyword evidence="3" id="KW-1185">Reference proteome</keyword>
<dbReference type="InterPro" id="IPR016181">
    <property type="entry name" value="Acyl_CoA_acyltransferase"/>
</dbReference>
<organism evidence="2 3">
    <name type="scientific">Marivivens donghaensis</name>
    <dbReference type="NCBI Taxonomy" id="1699413"/>
    <lineage>
        <taxon>Bacteria</taxon>
        <taxon>Pseudomonadati</taxon>
        <taxon>Pseudomonadota</taxon>
        <taxon>Alphaproteobacteria</taxon>
        <taxon>Rhodobacterales</taxon>
        <taxon>Paracoccaceae</taxon>
        <taxon>Marivivens group</taxon>
        <taxon>Marivivens</taxon>
    </lineage>
</organism>
<dbReference type="Proteomes" id="UP000709466">
    <property type="component" value="Unassembled WGS sequence"/>
</dbReference>
<comment type="caution">
    <text evidence="2">The sequence shown here is derived from an EMBL/GenBank/DDBJ whole genome shotgun (WGS) entry which is preliminary data.</text>
</comment>
<proteinExistence type="predicted"/>
<dbReference type="PROSITE" id="PS51186">
    <property type="entry name" value="GNAT"/>
    <property type="match status" value="1"/>
</dbReference>
<name>A0ABX0VW16_9RHOB</name>
<gene>
    <name evidence="2" type="ORF">HCZ30_03390</name>
</gene>
<evidence type="ECO:0000313" key="3">
    <source>
        <dbReference type="Proteomes" id="UP000709466"/>
    </source>
</evidence>
<dbReference type="EMBL" id="JAATOP010000002">
    <property type="protein sequence ID" value="NIY71476.1"/>
    <property type="molecule type" value="Genomic_DNA"/>
</dbReference>
<dbReference type="RefSeq" id="WP_167636368.1">
    <property type="nucleotide sequence ID" value="NZ_JAATOP010000002.1"/>
</dbReference>
<reference evidence="2 3" key="1">
    <citation type="submission" date="2020-03" db="EMBL/GenBank/DDBJ databases">
        <title>Bacterial isolates of synthetic phycosphere.</title>
        <authorList>
            <person name="Fu H."/>
            <person name="Moran M.A."/>
        </authorList>
    </citation>
    <scope>NUCLEOTIDE SEQUENCE [LARGE SCALE GENOMIC DNA]</scope>
    <source>
        <strain evidence="2 3">HF1</strain>
    </source>
</reference>
<accession>A0ABX0VW16</accession>
<dbReference type="InterPro" id="IPR000182">
    <property type="entry name" value="GNAT_dom"/>
</dbReference>
<sequence>MIKSEGIASDLLVMRGRTLVEEYSDHFVFRTPTQPDFWWGNCVIEKMPPLSPEAPIKRFQEALPDSNHLVVGWDIPDFRLGAMADWYTERGYEIDSTIFMSVDGDINHFDMPEGIDARPLDGDADWDQLIELQYAIGVELGFGASNHYDYLRGRNKARREQIANDEGQWFGGFDGDTLVAALGIFHDDRVARYQAVETKPEYRRRGISSGLLCVAHDWAKSRAPRARVLIATDEDGDARRVYERLGFETFQTITGVIKRAY</sequence>
<dbReference type="Pfam" id="PF00583">
    <property type="entry name" value="Acetyltransf_1"/>
    <property type="match status" value="1"/>
</dbReference>
<protein>
    <submittedName>
        <fullName evidence="2">GNAT family N-acetyltransferase</fullName>
    </submittedName>
</protein>